<dbReference type="PANTHER" id="PTHR36932:SF1">
    <property type="entry name" value="CAPSULAR POLYSACCHARIDE BIOSYNTHESIS PROTEIN"/>
    <property type="match status" value="1"/>
</dbReference>
<proteinExistence type="predicted"/>
<organism evidence="1 2">
    <name type="scientific">Bacteroides caecimuris</name>
    <dbReference type="NCBI Taxonomy" id="1796613"/>
    <lineage>
        <taxon>Bacteria</taxon>
        <taxon>Pseudomonadati</taxon>
        <taxon>Bacteroidota</taxon>
        <taxon>Bacteroidia</taxon>
        <taxon>Bacteroidales</taxon>
        <taxon>Bacteroidaceae</taxon>
        <taxon>Bacteroides</taxon>
    </lineage>
</organism>
<dbReference type="EMBL" id="SRYX01000097">
    <property type="protein sequence ID" value="TGY26388.1"/>
    <property type="molecule type" value="Genomic_DNA"/>
</dbReference>
<dbReference type="RefSeq" id="WP_136000429.1">
    <property type="nucleotide sequence ID" value="NZ_CAJUNY010000166.1"/>
</dbReference>
<dbReference type="Proteomes" id="UP000309566">
    <property type="component" value="Unassembled WGS sequence"/>
</dbReference>
<dbReference type="PANTHER" id="PTHR36932">
    <property type="entry name" value="CAPSULAR POLYSACCHARIDE BIOSYNTHESIS PROTEIN"/>
    <property type="match status" value="1"/>
</dbReference>
<dbReference type="SUPFAM" id="SSF56801">
    <property type="entry name" value="Acetyl-CoA synthetase-like"/>
    <property type="match status" value="1"/>
</dbReference>
<dbReference type="GO" id="GO:0016874">
    <property type="term" value="F:ligase activity"/>
    <property type="evidence" value="ECO:0007669"/>
    <property type="project" value="UniProtKB-KW"/>
</dbReference>
<dbReference type="InterPro" id="IPR053158">
    <property type="entry name" value="CapK_Type1_Caps_Biosynth"/>
</dbReference>
<keyword evidence="1" id="KW-0436">Ligase</keyword>
<protein>
    <submittedName>
        <fullName evidence="1">Phenylacetate--CoA ligase family protein</fullName>
    </submittedName>
</protein>
<gene>
    <name evidence="1" type="ORF">E5353_16870</name>
</gene>
<evidence type="ECO:0000313" key="1">
    <source>
        <dbReference type="EMBL" id="TGY26388.1"/>
    </source>
</evidence>
<dbReference type="AlphaFoldDB" id="A0A4S2CDJ0"/>
<sequence>MSIKGKVLRYIYWTSDFFKGRPIRCQYDDIKKILENNEQGTLLRSQYLTDILQYAVKHTAYYKNISSDDLNNFPVVNKNILRENYTLIRVPEEAIPNQRGNVHIQHTSGSTGTPFHVPQDTRKRNRRIAELKYFGNVVGFYSHEKLIHLRIWTKWHNKSKWQSFRENIIAFDISNLKKERLSELCSVINKEKAVCLRGYASSFDLLVRYVMENRHMSFPSLSVIIAGSEALQDATRENVQKHLGCNIISQYANEENGIMAQETIGTDDNGFYLNHASYIFEVLKMDSDQPAAYGELGRIVITDLFNYAFPMIRYDTGDLGVLAPPNEHSNGYPYLSKLYGRRMDLVYTVSGEPVSPMSLGRVLKYYSEINQWQFIQKAKKEYVLKIVLSGEHFSKAAEVKKELCDTFGQDANIQIEYVNDIPVLNSGKRKPVICEL</sequence>
<reference evidence="1 2" key="1">
    <citation type="submission" date="2019-04" db="EMBL/GenBank/DDBJ databases">
        <title>Microbes associate with the intestines of laboratory mice.</title>
        <authorList>
            <person name="Navarre W."/>
            <person name="Wong E."/>
            <person name="Huang K."/>
            <person name="Tropini C."/>
            <person name="Ng K."/>
            <person name="Yu B."/>
        </authorList>
    </citation>
    <scope>NUCLEOTIDE SEQUENCE [LARGE SCALE GENOMIC DNA]</scope>
    <source>
        <strain evidence="1 2">NM63_1-25</strain>
    </source>
</reference>
<accession>A0A4S2CDJ0</accession>
<comment type="caution">
    <text evidence="1">The sequence shown here is derived from an EMBL/GenBank/DDBJ whole genome shotgun (WGS) entry which is preliminary data.</text>
</comment>
<evidence type="ECO:0000313" key="2">
    <source>
        <dbReference type="Proteomes" id="UP000309566"/>
    </source>
</evidence>
<dbReference type="InterPro" id="IPR042099">
    <property type="entry name" value="ANL_N_sf"/>
</dbReference>
<dbReference type="Gene3D" id="3.40.50.12780">
    <property type="entry name" value="N-terminal domain of ligase-like"/>
    <property type="match status" value="1"/>
</dbReference>
<name>A0A4S2CDJ0_9BACE</name>